<reference evidence="3 4" key="1">
    <citation type="submission" date="2018-06" db="EMBL/GenBank/DDBJ databases">
        <title>Comparative genomics of downy mildews reveals potential adaptations to biotrophy.</title>
        <authorList>
            <person name="Fletcher K."/>
            <person name="Klosterman S.J."/>
            <person name="Derevnina L."/>
            <person name="Martin F."/>
            <person name="Koike S."/>
            <person name="Reyes Chin-Wo S."/>
            <person name="Mou B."/>
            <person name="Michelmore R."/>
        </authorList>
    </citation>
    <scope>NUCLEOTIDE SEQUENCE [LARGE SCALE GENOMIC DNA]</scope>
    <source>
        <strain evidence="3 4">R14</strain>
    </source>
</reference>
<accession>A0A3M6VL95</accession>
<keyword evidence="4" id="KW-1185">Reference proteome</keyword>
<evidence type="ECO:0000313" key="3">
    <source>
        <dbReference type="EMBL" id="RMX66841.1"/>
    </source>
</evidence>
<name>A0A3M6VL95_9STRA</name>
<dbReference type="GO" id="GO:0140326">
    <property type="term" value="F:ATPase-coupled intramembrane lipid transporter activity"/>
    <property type="evidence" value="ECO:0007669"/>
    <property type="project" value="TreeGrafter"/>
</dbReference>
<keyword evidence="2" id="KW-0813">Transport</keyword>
<dbReference type="STRING" id="542832.A0A3M6VL95"/>
<dbReference type="GO" id="GO:0005886">
    <property type="term" value="C:plasma membrane"/>
    <property type="evidence" value="ECO:0007669"/>
    <property type="project" value="TreeGrafter"/>
</dbReference>
<comment type="subcellular location">
    <subcellularLocation>
        <location evidence="1">Endomembrane system</location>
    </subcellularLocation>
</comment>
<organism evidence="3 4">
    <name type="scientific">Peronospora effusa</name>
    <dbReference type="NCBI Taxonomy" id="542832"/>
    <lineage>
        <taxon>Eukaryota</taxon>
        <taxon>Sar</taxon>
        <taxon>Stramenopiles</taxon>
        <taxon>Oomycota</taxon>
        <taxon>Peronosporomycetes</taxon>
        <taxon>Peronosporales</taxon>
        <taxon>Peronosporaceae</taxon>
        <taxon>Peronospora</taxon>
    </lineage>
</organism>
<dbReference type="SUPFAM" id="SSF81653">
    <property type="entry name" value="Calcium ATPase, transduction domain A"/>
    <property type="match status" value="1"/>
</dbReference>
<dbReference type="EMBL" id="QLLG01000185">
    <property type="protein sequence ID" value="RMX66841.1"/>
    <property type="molecule type" value="Genomic_DNA"/>
</dbReference>
<dbReference type="AlphaFoldDB" id="A0A3M6VL95"/>
<dbReference type="PANTHER" id="PTHR24092">
    <property type="entry name" value="PROBABLE PHOSPHOLIPID-TRANSPORTING ATPASE"/>
    <property type="match status" value="1"/>
</dbReference>
<dbReference type="Proteomes" id="UP000282087">
    <property type="component" value="Unassembled WGS sequence"/>
</dbReference>
<evidence type="ECO:0000256" key="1">
    <source>
        <dbReference type="ARBA" id="ARBA00004308"/>
    </source>
</evidence>
<protein>
    <submittedName>
        <fullName evidence="3">Uncharacterized protein</fullName>
    </submittedName>
</protein>
<dbReference type="VEuPathDB" id="FungiDB:DD237_004586"/>
<dbReference type="PANTHER" id="PTHR24092:SF180">
    <property type="entry name" value="PHOSPHOLIPID-TRANSPORTING ATPASE DNF1-RELATED"/>
    <property type="match status" value="1"/>
</dbReference>
<sequence length="67" mass="7586">MKDLRRHTSDNEANSAVCHVIQDGQIVERKWADTKVGDFSQIRNREVIPADVLVLTLQVNLRAAIVM</sequence>
<dbReference type="InterPro" id="IPR008250">
    <property type="entry name" value="ATPase_P-typ_transduc_dom_A_sf"/>
</dbReference>
<evidence type="ECO:0000313" key="4">
    <source>
        <dbReference type="Proteomes" id="UP000282087"/>
    </source>
</evidence>
<gene>
    <name evidence="3" type="ORF">DD238_004075</name>
</gene>
<proteinExistence type="predicted"/>
<dbReference type="Gene3D" id="2.70.150.10">
    <property type="entry name" value="Calcium-transporting ATPase, cytoplasmic transduction domain A"/>
    <property type="match status" value="1"/>
</dbReference>
<dbReference type="GO" id="GO:0045332">
    <property type="term" value="P:phospholipid translocation"/>
    <property type="evidence" value="ECO:0007669"/>
    <property type="project" value="TreeGrafter"/>
</dbReference>
<comment type="caution">
    <text evidence="3">The sequence shown here is derived from an EMBL/GenBank/DDBJ whole genome shotgun (WGS) entry which is preliminary data.</text>
</comment>
<evidence type="ECO:0000256" key="2">
    <source>
        <dbReference type="ARBA" id="ARBA00022448"/>
    </source>
</evidence>